<dbReference type="Proteomes" id="UP000050741">
    <property type="component" value="Unassembled WGS sequence"/>
</dbReference>
<name>A0A183BIV8_GLOPA</name>
<feature type="region of interest" description="Disordered" evidence="1">
    <location>
        <begin position="39"/>
        <end position="75"/>
    </location>
</feature>
<evidence type="ECO:0000313" key="3">
    <source>
        <dbReference type="WBParaSite" id="GPLIN_000053700"/>
    </source>
</evidence>
<evidence type="ECO:0000313" key="2">
    <source>
        <dbReference type="Proteomes" id="UP000050741"/>
    </source>
</evidence>
<keyword evidence="2" id="KW-1185">Reference proteome</keyword>
<reference evidence="2" key="1">
    <citation type="submission" date="2014-05" db="EMBL/GenBank/DDBJ databases">
        <title>The genome and life-stage specific transcriptomes of Globodera pallida elucidate key aspects of plant parasitism by a cyst nematode.</title>
        <authorList>
            <person name="Cotton J.A."/>
            <person name="Lilley C.J."/>
            <person name="Jones L.M."/>
            <person name="Kikuchi T."/>
            <person name="Reid A.J."/>
            <person name="Thorpe P."/>
            <person name="Tsai I.J."/>
            <person name="Beasley H."/>
            <person name="Blok V."/>
            <person name="Cock P.J.A."/>
            <person name="Van den Akker S.E."/>
            <person name="Holroyd N."/>
            <person name="Hunt M."/>
            <person name="Mantelin S."/>
            <person name="Naghra H."/>
            <person name="Pain A."/>
            <person name="Palomares-Rius J.E."/>
            <person name="Zarowiecki M."/>
            <person name="Berriman M."/>
            <person name="Jones J.T."/>
            <person name="Urwin P.E."/>
        </authorList>
    </citation>
    <scope>NUCLEOTIDE SEQUENCE [LARGE SCALE GENOMIC DNA]</scope>
    <source>
        <strain evidence="2">Lindley</strain>
    </source>
</reference>
<proteinExistence type="predicted"/>
<reference evidence="3" key="2">
    <citation type="submission" date="2016-06" db="UniProtKB">
        <authorList>
            <consortium name="WormBaseParasite"/>
        </authorList>
    </citation>
    <scope>IDENTIFICATION</scope>
</reference>
<sequence>MGEGIGLDALSREVMQRLMRVAQFRELWADLAKQSQNLEGNLGESEATKSPSDWTKVTRRRRSEGPSNSDPRGFVAPNVQFHQTRHKTAANPPNLAGKFIADGLQQFVQAIYMAVDAFRHGTQLARFEDQLSSTRQSVDSVALYMANIRLERFCASDDLHVGKFGLAARQISNLLRAFTQRVTYSVERCSFLADALFRLLTKFYECIRRHQRQSPYANDANKFGKAIQNFGHFVCQALRKMLTMKRLKTQRLAGVHCQRLFSVCPPSGNERLLTPGALSLARVALPVLLDGQIIQIPKRQSGFLLSPELAFNRRRVAIAQSPDNWSNERTKIARKEPSSDNKRVKISRDLVRSAGPAEIAAEMCKLTLEYIEEVTGNRNDSAIHT</sequence>
<protein>
    <submittedName>
        <fullName evidence="3">Uncharacterized protein</fullName>
    </submittedName>
</protein>
<dbReference type="AlphaFoldDB" id="A0A183BIV8"/>
<accession>A0A183BIV8</accession>
<evidence type="ECO:0000256" key="1">
    <source>
        <dbReference type="SAM" id="MobiDB-lite"/>
    </source>
</evidence>
<dbReference type="WBParaSite" id="GPLIN_000053700">
    <property type="protein sequence ID" value="GPLIN_000053700"/>
    <property type="gene ID" value="GPLIN_000053700"/>
</dbReference>
<organism evidence="2 3">
    <name type="scientific">Globodera pallida</name>
    <name type="common">Potato cyst nematode worm</name>
    <name type="synonym">Heterodera pallida</name>
    <dbReference type="NCBI Taxonomy" id="36090"/>
    <lineage>
        <taxon>Eukaryota</taxon>
        <taxon>Metazoa</taxon>
        <taxon>Ecdysozoa</taxon>
        <taxon>Nematoda</taxon>
        <taxon>Chromadorea</taxon>
        <taxon>Rhabditida</taxon>
        <taxon>Tylenchina</taxon>
        <taxon>Tylenchomorpha</taxon>
        <taxon>Tylenchoidea</taxon>
        <taxon>Heteroderidae</taxon>
        <taxon>Heteroderinae</taxon>
        <taxon>Globodera</taxon>
    </lineage>
</organism>